<keyword evidence="3" id="KW-1185">Reference proteome</keyword>
<organism evidence="2 3">
    <name type="scientific">Mongoliitalea lutea</name>
    <dbReference type="NCBI Taxonomy" id="849756"/>
    <lineage>
        <taxon>Bacteria</taxon>
        <taxon>Pseudomonadati</taxon>
        <taxon>Bacteroidota</taxon>
        <taxon>Cytophagia</taxon>
        <taxon>Cytophagales</taxon>
        <taxon>Cyclobacteriaceae</taxon>
        <taxon>Mongoliitalea</taxon>
    </lineage>
</organism>
<feature type="transmembrane region" description="Helical" evidence="1">
    <location>
        <begin position="9"/>
        <end position="30"/>
    </location>
</feature>
<keyword evidence="1" id="KW-0472">Membrane</keyword>
<reference evidence="2" key="2">
    <citation type="submission" date="2020-09" db="EMBL/GenBank/DDBJ databases">
        <authorList>
            <person name="Sun Q."/>
            <person name="Kim S."/>
        </authorList>
    </citation>
    <scope>NUCLEOTIDE SEQUENCE</scope>
    <source>
        <strain evidence="2">KCTC 23224</strain>
    </source>
</reference>
<protein>
    <submittedName>
        <fullName evidence="2">Uncharacterized protein</fullName>
    </submittedName>
</protein>
<keyword evidence="1" id="KW-1133">Transmembrane helix</keyword>
<dbReference type="RefSeq" id="WP_229800695.1">
    <property type="nucleotide sequence ID" value="NZ_BMYF01000024.1"/>
</dbReference>
<dbReference type="AlphaFoldDB" id="A0A8J3CZN6"/>
<reference evidence="2" key="1">
    <citation type="journal article" date="2014" name="Int. J. Syst. Evol. Microbiol.">
        <title>Complete genome sequence of Corynebacterium casei LMG S-19264T (=DSM 44701T), isolated from a smear-ripened cheese.</title>
        <authorList>
            <consortium name="US DOE Joint Genome Institute (JGI-PGF)"/>
            <person name="Walter F."/>
            <person name="Albersmeier A."/>
            <person name="Kalinowski J."/>
            <person name="Ruckert C."/>
        </authorList>
    </citation>
    <scope>NUCLEOTIDE SEQUENCE</scope>
    <source>
        <strain evidence="2">KCTC 23224</strain>
    </source>
</reference>
<proteinExistence type="predicted"/>
<evidence type="ECO:0000256" key="1">
    <source>
        <dbReference type="SAM" id="Phobius"/>
    </source>
</evidence>
<gene>
    <name evidence="2" type="ORF">GCM10008106_33060</name>
</gene>
<evidence type="ECO:0000313" key="3">
    <source>
        <dbReference type="Proteomes" id="UP000642809"/>
    </source>
</evidence>
<dbReference type="EMBL" id="BMYF01000024">
    <property type="protein sequence ID" value="GHB49680.1"/>
    <property type="molecule type" value="Genomic_DNA"/>
</dbReference>
<name>A0A8J3CZN6_9BACT</name>
<evidence type="ECO:0000313" key="2">
    <source>
        <dbReference type="EMBL" id="GHB49680.1"/>
    </source>
</evidence>
<comment type="caution">
    <text evidence="2">The sequence shown here is derived from an EMBL/GenBank/DDBJ whole genome shotgun (WGS) entry which is preliminary data.</text>
</comment>
<sequence length="147" mass="16600">MDKIMVKRIIIGLIAIFLFLIATLAVHIYLVTKPSPGAISSISMGRIDFNKSIDSLETLAIVQKAKSLEGVQDIRVNVESGFLICLYDRKKWSGDDLSNWISEEFNMSASFFRPTDEMLSQSCPAIDKNSLTFKLGDFFQKTFEKIH</sequence>
<dbReference type="Proteomes" id="UP000642809">
    <property type="component" value="Unassembled WGS sequence"/>
</dbReference>
<accession>A0A8J3CZN6</accession>
<keyword evidence="1" id="KW-0812">Transmembrane</keyword>